<dbReference type="AlphaFoldDB" id="A0A220MF32"/>
<dbReference type="SUPFAM" id="SSF48008">
    <property type="entry name" value="GntR ligand-binding domain-like"/>
    <property type="match status" value="1"/>
</dbReference>
<evidence type="ECO:0000256" key="3">
    <source>
        <dbReference type="ARBA" id="ARBA00023163"/>
    </source>
</evidence>
<dbReference type="EMBL" id="CP018145">
    <property type="protein sequence ID" value="ASJ53667.1"/>
    <property type="molecule type" value="Genomic_DNA"/>
</dbReference>
<dbReference type="SUPFAM" id="SSF46785">
    <property type="entry name" value="Winged helix' DNA-binding domain"/>
    <property type="match status" value="1"/>
</dbReference>
<dbReference type="PROSITE" id="PS50949">
    <property type="entry name" value="HTH_GNTR"/>
    <property type="match status" value="1"/>
</dbReference>
<proteinExistence type="predicted"/>
<accession>A0A220MF32</accession>
<dbReference type="GO" id="GO:0043565">
    <property type="term" value="F:sequence-specific DNA binding"/>
    <property type="evidence" value="ECO:0007669"/>
    <property type="project" value="InterPro"/>
</dbReference>
<dbReference type="CDD" id="cd07377">
    <property type="entry name" value="WHTH_GntR"/>
    <property type="match status" value="1"/>
</dbReference>
<name>A0A220MF32_9BACL</name>
<dbReference type="InterPro" id="IPR008920">
    <property type="entry name" value="TF_FadR/GntR_C"/>
</dbReference>
<dbReference type="InterPro" id="IPR011711">
    <property type="entry name" value="GntR_C"/>
</dbReference>
<evidence type="ECO:0000313" key="6">
    <source>
        <dbReference type="Proteomes" id="UP000197781"/>
    </source>
</evidence>
<evidence type="ECO:0000313" key="5">
    <source>
        <dbReference type="EMBL" id="ASJ53667.1"/>
    </source>
</evidence>
<dbReference type="InterPro" id="IPR000524">
    <property type="entry name" value="Tscrpt_reg_HTH_GntR"/>
</dbReference>
<dbReference type="SMART" id="SM00345">
    <property type="entry name" value="HTH_GNTR"/>
    <property type="match status" value="1"/>
</dbReference>
<dbReference type="InterPro" id="IPR036390">
    <property type="entry name" value="WH_DNA-bd_sf"/>
</dbReference>
<keyword evidence="3" id="KW-0804">Transcription</keyword>
<dbReference type="GO" id="GO:0003700">
    <property type="term" value="F:DNA-binding transcription factor activity"/>
    <property type="evidence" value="ECO:0007669"/>
    <property type="project" value="InterPro"/>
</dbReference>
<dbReference type="Pfam" id="PF00392">
    <property type="entry name" value="GntR"/>
    <property type="match status" value="1"/>
</dbReference>
<dbReference type="InterPro" id="IPR036388">
    <property type="entry name" value="WH-like_DNA-bd_sf"/>
</dbReference>
<dbReference type="Proteomes" id="UP000197781">
    <property type="component" value="Chromosome"/>
</dbReference>
<dbReference type="PANTHER" id="PTHR43537:SF24">
    <property type="entry name" value="GLUCONATE OPERON TRANSCRIPTIONAL REPRESSOR"/>
    <property type="match status" value="1"/>
</dbReference>
<dbReference type="PRINTS" id="PR00035">
    <property type="entry name" value="HTHGNTR"/>
</dbReference>
<dbReference type="RefSeq" id="WP_088907463.1">
    <property type="nucleotide sequence ID" value="NZ_CP018145.1"/>
</dbReference>
<keyword evidence="2" id="KW-0238">DNA-binding</keyword>
<sequence>MDTNLIKQIERPTLREQVYQGLKKAIIMLELKPGQRVNDNELAALFGVSRTPVREAFKRLEDEGLIESVPGSLTRVTPLLEKEAKHAFPVVAALHGLAARLAMPFESDDIRSLEQWNEKLQAALEQQDVIKAIEADDGFHDVILEAAGNREIYLALERVVPKIRRLEFARFGSLEGVESVEQHRRIIEAIRDNNSQLASSLMEENWINLGRLLTDHSNDE</sequence>
<dbReference type="Gene3D" id="1.10.10.10">
    <property type="entry name" value="Winged helix-like DNA-binding domain superfamily/Winged helix DNA-binding domain"/>
    <property type="match status" value="1"/>
</dbReference>
<reference evidence="5 6" key="1">
    <citation type="submission" date="2016-11" db="EMBL/GenBank/DDBJ databases">
        <authorList>
            <person name="Jaros S."/>
            <person name="Januszkiewicz K."/>
            <person name="Wedrychowicz H."/>
        </authorList>
    </citation>
    <scope>NUCLEOTIDE SEQUENCE [LARGE SCALE GENOMIC DNA]</scope>
    <source>
        <strain evidence="5 6">NF2</strain>
    </source>
</reference>
<dbReference type="SMART" id="SM00895">
    <property type="entry name" value="FCD"/>
    <property type="match status" value="1"/>
</dbReference>
<dbReference type="Pfam" id="PF07729">
    <property type="entry name" value="FCD"/>
    <property type="match status" value="1"/>
</dbReference>
<dbReference type="KEGG" id="bfm:BP422_08920"/>
<dbReference type="Gene3D" id="1.20.120.530">
    <property type="entry name" value="GntR ligand-binding domain-like"/>
    <property type="match status" value="1"/>
</dbReference>
<feature type="domain" description="HTH gntR-type" evidence="4">
    <location>
        <begin position="12"/>
        <end position="79"/>
    </location>
</feature>
<gene>
    <name evidence="5" type="ORF">BP422_08920</name>
</gene>
<dbReference type="InterPro" id="IPR000485">
    <property type="entry name" value="AsnC-type_HTH_dom"/>
</dbReference>
<keyword evidence="1" id="KW-0805">Transcription regulation</keyword>
<evidence type="ECO:0000259" key="4">
    <source>
        <dbReference type="PROSITE" id="PS50949"/>
    </source>
</evidence>
<dbReference type="PRINTS" id="PR00033">
    <property type="entry name" value="HTHASNC"/>
</dbReference>
<organism evidence="5 6">
    <name type="scientific">Brevibacillus formosus</name>
    <dbReference type="NCBI Taxonomy" id="54913"/>
    <lineage>
        <taxon>Bacteria</taxon>
        <taxon>Bacillati</taxon>
        <taxon>Bacillota</taxon>
        <taxon>Bacilli</taxon>
        <taxon>Bacillales</taxon>
        <taxon>Paenibacillaceae</taxon>
        <taxon>Brevibacillus</taxon>
    </lineage>
</organism>
<protein>
    <submittedName>
        <fullName evidence="5">GntR family transcriptional regulator</fullName>
    </submittedName>
</protein>
<dbReference type="PANTHER" id="PTHR43537">
    <property type="entry name" value="TRANSCRIPTIONAL REGULATOR, GNTR FAMILY"/>
    <property type="match status" value="1"/>
</dbReference>
<evidence type="ECO:0000256" key="1">
    <source>
        <dbReference type="ARBA" id="ARBA00023015"/>
    </source>
</evidence>
<evidence type="ECO:0000256" key="2">
    <source>
        <dbReference type="ARBA" id="ARBA00023125"/>
    </source>
</evidence>